<evidence type="ECO:0000256" key="1">
    <source>
        <dbReference type="ARBA" id="ARBA00001913"/>
    </source>
</evidence>
<dbReference type="SUPFAM" id="SSF51120">
    <property type="entry name" value="beta-Roll"/>
    <property type="match status" value="1"/>
</dbReference>
<dbReference type="PRINTS" id="PR00313">
    <property type="entry name" value="CABNDNGRPT"/>
</dbReference>
<accession>A0A923M691</accession>
<dbReference type="PROSITE" id="PS00330">
    <property type="entry name" value="HEMOLYSIN_CALCIUM"/>
    <property type="match status" value="1"/>
</dbReference>
<evidence type="ECO:0000313" key="13">
    <source>
        <dbReference type="Proteomes" id="UP000596827"/>
    </source>
</evidence>
<dbReference type="Pfam" id="PF08548">
    <property type="entry name" value="Peptidase_M10_C"/>
    <property type="match status" value="1"/>
</dbReference>
<proteinExistence type="inferred from homology"/>
<keyword evidence="4" id="KW-0964">Secreted</keyword>
<dbReference type="EMBL" id="JACORU010000003">
    <property type="protein sequence ID" value="MBC5764730.1"/>
    <property type="molecule type" value="Genomic_DNA"/>
</dbReference>
<evidence type="ECO:0000256" key="7">
    <source>
        <dbReference type="ARBA" id="ARBA00022737"/>
    </source>
</evidence>
<keyword evidence="9" id="KW-0862">Zinc</keyword>
<organism evidence="12 13">
    <name type="scientific">Ramlibacter albus</name>
    <dbReference type="NCBI Taxonomy" id="2079448"/>
    <lineage>
        <taxon>Bacteria</taxon>
        <taxon>Pseudomonadati</taxon>
        <taxon>Pseudomonadota</taxon>
        <taxon>Betaproteobacteria</taxon>
        <taxon>Burkholderiales</taxon>
        <taxon>Comamonadaceae</taxon>
        <taxon>Ramlibacter</taxon>
    </lineage>
</organism>
<dbReference type="PANTHER" id="PTHR10201">
    <property type="entry name" value="MATRIX METALLOPROTEINASE"/>
    <property type="match status" value="1"/>
</dbReference>
<dbReference type="AlphaFoldDB" id="A0A923M691"/>
<dbReference type="Gene3D" id="3.40.390.10">
    <property type="entry name" value="Collagenase (Catalytic Domain)"/>
    <property type="match status" value="1"/>
</dbReference>
<evidence type="ECO:0000256" key="8">
    <source>
        <dbReference type="ARBA" id="ARBA00022801"/>
    </source>
</evidence>
<evidence type="ECO:0000256" key="10">
    <source>
        <dbReference type="ARBA" id="ARBA00023049"/>
    </source>
</evidence>
<dbReference type="GO" id="GO:0005615">
    <property type="term" value="C:extracellular space"/>
    <property type="evidence" value="ECO:0007669"/>
    <property type="project" value="InterPro"/>
</dbReference>
<dbReference type="Pfam" id="PF00353">
    <property type="entry name" value="HemolysinCabind"/>
    <property type="match status" value="1"/>
</dbReference>
<dbReference type="InterPro" id="IPR011049">
    <property type="entry name" value="Serralysin-like_metalloprot_C"/>
</dbReference>
<name>A0A923M691_9BURK</name>
<dbReference type="GO" id="GO:0004222">
    <property type="term" value="F:metalloendopeptidase activity"/>
    <property type="evidence" value="ECO:0007669"/>
    <property type="project" value="InterPro"/>
</dbReference>
<dbReference type="GO" id="GO:0008270">
    <property type="term" value="F:zinc ion binding"/>
    <property type="evidence" value="ECO:0007669"/>
    <property type="project" value="InterPro"/>
</dbReference>
<keyword evidence="7" id="KW-0677">Repeat</keyword>
<dbReference type="InterPro" id="IPR001818">
    <property type="entry name" value="Pept_M10_metallopeptidase"/>
</dbReference>
<evidence type="ECO:0000313" key="12">
    <source>
        <dbReference type="EMBL" id="MBC5764730.1"/>
    </source>
</evidence>
<evidence type="ECO:0000256" key="9">
    <source>
        <dbReference type="ARBA" id="ARBA00022833"/>
    </source>
</evidence>
<dbReference type="SMART" id="SM00235">
    <property type="entry name" value="ZnMc"/>
    <property type="match status" value="1"/>
</dbReference>
<dbReference type="Gene3D" id="2.150.10.10">
    <property type="entry name" value="Serralysin-like metalloprotease, C-terminal"/>
    <property type="match status" value="1"/>
</dbReference>
<dbReference type="InterPro" id="IPR024079">
    <property type="entry name" value="MetalloPept_cat_dom_sf"/>
</dbReference>
<keyword evidence="8" id="KW-0378">Hydrolase</keyword>
<dbReference type="SUPFAM" id="SSF55486">
    <property type="entry name" value="Metalloproteases ('zincins'), catalytic domain"/>
    <property type="match status" value="1"/>
</dbReference>
<keyword evidence="5" id="KW-0645">Protease</keyword>
<evidence type="ECO:0000256" key="4">
    <source>
        <dbReference type="ARBA" id="ARBA00022525"/>
    </source>
</evidence>
<dbReference type="InterPro" id="IPR006026">
    <property type="entry name" value="Peptidase_Metallo"/>
</dbReference>
<dbReference type="InterPro" id="IPR034033">
    <property type="entry name" value="Serralysin-like"/>
</dbReference>
<keyword evidence="13" id="KW-1185">Reference proteome</keyword>
<dbReference type="InterPro" id="IPR013858">
    <property type="entry name" value="Peptidase_M10B_C"/>
</dbReference>
<dbReference type="CDD" id="cd04277">
    <property type="entry name" value="ZnMc_serralysin_like"/>
    <property type="match status" value="1"/>
</dbReference>
<feature type="domain" description="Peptidase metallopeptidase" evidence="11">
    <location>
        <begin position="26"/>
        <end position="222"/>
    </location>
</feature>
<dbReference type="Pfam" id="PF00413">
    <property type="entry name" value="Peptidase_M10"/>
    <property type="match status" value="1"/>
</dbReference>
<evidence type="ECO:0000259" key="11">
    <source>
        <dbReference type="SMART" id="SM00235"/>
    </source>
</evidence>
<gene>
    <name evidence="12" type="ORF">H8R02_09735</name>
</gene>
<dbReference type="PANTHER" id="PTHR10201:SF323">
    <property type="entry name" value="MATRIX METALLOPROTEINASE-21"/>
    <property type="match status" value="1"/>
</dbReference>
<evidence type="ECO:0000256" key="5">
    <source>
        <dbReference type="ARBA" id="ARBA00022670"/>
    </source>
</evidence>
<dbReference type="InterPro" id="IPR018511">
    <property type="entry name" value="Hemolysin-typ_Ca-bd_CS"/>
</dbReference>
<keyword evidence="10" id="KW-0482">Metalloprotease</keyword>
<sequence length="559" mass="57793">MATPTTGTDAVSVPLTGNTAVDSLLYGNKWASPVLTYSFPNTSSQWSTNSVTGYPVSFSSEPYSPFFTAFGAAAQVAARSALQKWANVARLTLAETADSGNNVGDIRFAFTDVGNAQAHAYSPGVAIGGDVWFSYSERNRSFAEGSYDYMTLVHETGHALGLKHNFSGVSGNGTVLTGALDNQSYTIMSYAALAGDQDTDFTYRPTTPMRLDIQAMQYLYGANTDYNAGNTAYIYAQNADYHQTIWDGGGIDGISYSGLDNAVIDLRAGSGSMLGNAVYVINSFGTRLQQVSNVWIADNVTIENGTGGGGNDRLTGNAVANKLDAGAGNDTLTGAGGYDRIEGGTGTDTAVFSGAASDYLVLFNAATGRYSVGDRLGLPRDAVDVVSGVEQFQFSDGARAVGSLTLGTAVTGNARTVLGVSEAFYGFGPGTSQYSSSLATVTSQGASAFAIGVGQAFMGVAAATLAQDVLTRLAVETNTLGGPDPAASYAAIRDALATIFSVYSDARGQVVLNLINLLAGLETDTVYGQAAATVTNRLTMDYNNLGPIALVGTAAEPGA</sequence>
<comment type="caution">
    <text evidence="12">The sequence shown here is derived from an EMBL/GenBank/DDBJ whole genome shotgun (WGS) entry which is preliminary data.</text>
</comment>
<dbReference type="Proteomes" id="UP000596827">
    <property type="component" value="Unassembled WGS sequence"/>
</dbReference>
<evidence type="ECO:0000256" key="6">
    <source>
        <dbReference type="ARBA" id="ARBA00022723"/>
    </source>
</evidence>
<dbReference type="GO" id="GO:0005509">
    <property type="term" value="F:calcium ion binding"/>
    <property type="evidence" value="ECO:0007669"/>
    <property type="project" value="InterPro"/>
</dbReference>
<comment type="subcellular location">
    <subcellularLocation>
        <location evidence="2">Secreted</location>
    </subcellularLocation>
</comment>
<keyword evidence="6" id="KW-0479">Metal-binding</keyword>
<comment type="similarity">
    <text evidence="3">Belongs to the peptidase M10B family.</text>
</comment>
<dbReference type="InterPro" id="IPR001343">
    <property type="entry name" value="Hemolysn_Ca-bd"/>
</dbReference>
<protein>
    <submittedName>
        <fullName evidence="12">M10 family metallopeptidase C-terminal domain-containing protein</fullName>
    </submittedName>
</protein>
<dbReference type="RefSeq" id="WP_187081206.1">
    <property type="nucleotide sequence ID" value="NZ_JACORU010000003.1"/>
</dbReference>
<comment type="cofactor">
    <cofactor evidence="1">
        <name>Ca(2+)</name>
        <dbReference type="ChEBI" id="CHEBI:29108"/>
    </cofactor>
</comment>
<reference evidence="12" key="1">
    <citation type="submission" date="2020-08" db="EMBL/GenBank/DDBJ databases">
        <title>Ramlibacter sp. GTP1 16S ribosomal RNA gene genome sequencing and assembly.</title>
        <authorList>
            <person name="Kang M."/>
        </authorList>
    </citation>
    <scope>NUCLEOTIDE SEQUENCE</scope>
    <source>
        <strain evidence="12">GTP1</strain>
    </source>
</reference>
<evidence type="ECO:0000256" key="2">
    <source>
        <dbReference type="ARBA" id="ARBA00004613"/>
    </source>
</evidence>
<evidence type="ECO:0000256" key="3">
    <source>
        <dbReference type="ARBA" id="ARBA00009490"/>
    </source>
</evidence>
<dbReference type="GO" id="GO:0006508">
    <property type="term" value="P:proteolysis"/>
    <property type="evidence" value="ECO:0007669"/>
    <property type="project" value="UniProtKB-KW"/>
</dbReference>
<dbReference type="GO" id="GO:0031012">
    <property type="term" value="C:extracellular matrix"/>
    <property type="evidence" value="ECO:0007669"/>
    <property type="project" value="InterPro"/>
</dbReference>